<evidence type="ECO:0000313" key="2">
    <source>
        <dbReference type="EMBL" id="MCT2594321.1"/>
    </source>
</evidence>
<organism evidence="2 3">
    <name type="scientific">Streptomyces gossypii</name>
    <dbReference type="NCBI Taxonomy" id="2883101"/>
    <lineage>
        <taxon>Bacteria</taxon>
        <taxon>Bacillati</taxon>
        <taxon>Actinomycetota</taxon>
        <taxon>Actinomycetes</taxon>
        <taxon>Kitasatosporales</taxon>
        <taxon>Streptomycetaceae</taxon>
        <taxon>Streptomyces</taxon>
    </lineage>
</organism>
<name>A0ABT2K2C5_9ACTN</name>
<gene>
    <name evidence="2" type="ORF">LHJ74_31195</name>
</gene>
<reference evidence="2 3" key="1">
    <citation type="submission" date="2021-10" db="EMBL/GenBank/DDBJ databases">
        <title>Streptomyces gossypii sp. nov., isolated from soil collected from cotton field.</title>
        <authorList>
            <person name="Ge X."/>
            <person name="Chen X."/>
            <person name="Liu W."/>
        </authorList>
    </citation>
    <scope>NUCLEOTIDE SEQUENCE [LARGE SCALE GENOMIC DNA]</scope>
    <source>
        <strain evidence="2 3">N2-109</strain>
    </source>
</reference>
<keyword evidence="1" id="KW-0812">Transmembrane</keyword>
<protein>
    <submittedName>
        <fullName evidence="2">ABC transporter permease</fullName>
    </submittedName>
</protein>
<feature type="transmembrane region" description="Helical" evidence="1">
    <location>
        <begin position="12"/>
        <end position="31"/>
    </location>
</feature>
<evidence type="ECO:0000256" key="1">
    <source>
        <dbReference type="SAM" id="Phobius"/>
    </source>
</evidence>
<keyword evidence="3" id="KW-1185">Reference proteome</keyword>
<keyword evidence="1" id="KW-1133">Transmembrane helix</keyword>
<sequence length="181" mass="18720">MPVRTELRDAAAAALALTLLGVVLGLLWLWLAPRVPMISDGRAVYLLNAEGEEAIGAEGTFVLLSLAAGALAGVVAFLFRRRGGVGLVIGLAAGAFVGALLAWRLGVWLGPASDLAAHAREVGKGKEFDGPLKLDAKGTLLAYPFAALLVHLLATAIFGEADPEPPAEPAAYKGPQGEFEK</sequence>
<comment type="caution">
    <text evidence="2">The sequence shown here is derived from an EMBL/GenBank/DDBJ whole genome shotgun (WGS) entry which is preliminary data.</text>
</comment>
<keyword evidence="1" id="KW-0472">Membrane</keyword>
<proteinExistence type="predicted"/>
<accession>A0ABT2K2C5</accession>
<feature type="transmembrane region" description="Helical" evidence="1">
    <location>
        <begin position="86"/>
        <end position="105"/>
    </location>
</feature>
<feature type="transmembrane region" description="Helical" evidence="1">
    <location>
        <begin position="61"/>
        <end position="79"/>
    </location>
</feature>
<feature type="transmembrane region" description="Helical" evidence="1">
    <location>
        <begin position="140"/>
        <end position="159"/>
    </location>
</feature>
<evidence type="ECO:0000313" key="3">
    <source>
        <dbReference type="Proteomes" id="UP001156389"/>
    </source>
</evidence>
<dbReference type="EMBL" id="JAJAGO010000020">
    <property type="protein sequence ID" value="MCT2594321.1"/>
    <property type="molecule type" value="Genomic_DNA"/>
</dbReference>
<dbReference type="Proteomes" id="UP001156389">
    <property type="component" value="Unassembled WGS sequence"/>
</dbReference>